<accession>A0A7W8QFW8</accession>
<dbReference type="AlphaFoldDB" id="A0A7W8QFW8"/>
<reference evidence="1 2" key="1">
    <citation type="submission" date="2020-08" db="EMBL/GenBank/DDBJ databases">
        <title>Genomic Encyclopedia of Type Strains, Phase IV (KMG-V): Genome sequencing to study the core and pangenomes of soil and plant-associated prokaryotes.</title>
        <authorList>
            <person name="Whitman W."/>
        </authorList>
    </citation>
    <scope>NUCLEOTIDE SEQUENCE [LARGE SCALE GENOMIC DNA]</scope>
    <source>
        <strain evidence="1 2">JPY158</strain>
    </source>
</reference>
<keyword evidence="2" id="KW-1185">Reference proteome</keyword>
<protein>
    <submittedName>
        <fullName evidence="1">Uncharacterized protein</fullName>
    </submittedName>
</protein>
<evidence type="ECO:0000313" key="1">
    <source>
        <dbReference type="EMBL" id="MBB5429718.1"/>
    </source>
</evidence>
<proteinExistence type="predicted"/>
<name>A0A7W8QFW8_PARAM</name>
<comment type="caution">
    <text evidence="1">The sequence shown here is derived from an EMBL/GenBank/DDBJ whole genome shotgun (WGS) entry which is preliminary data.</text>
</comment>
<dbReference type="EMBL" id="JACHDD010000046">
    <property type="protein sequence ID" value="MBB5429718.1"/>
    <property type="molecule type" value="Genomic_DNA"/>
</dbReference>
<organism evidence="1 2">
    <name type="scientific">Paraburkholderia atlantica</name>
    <dbReference type="NCBI Taxonomy" id="2654982"/>
    <lineage>
        <taxon>Bacteria</taxon>
        <taxon>Pseudomonadati</taxon>
        <taxon>Pseudomonadota</taxon>
        <taxon>Betaproteobacteria</taxon>
        <taxon>Burkholderiales</taxon>
        <taxon>Burkholderiaceae</taxon>
        <taxon>Paraburkholderia</taxon>
    </lineage>
</organism>
<dbReference type="Proteomes" id="UP000592780">
    <property type="component" value="Unassembled WGS sequence"/>
</dbReference>
<sequence length="68" mass="7754">MDLWDFGQSDVRYSIAHPEWPSAMEVAPGIHIYDLPPCNGMVTPSPQQEYSAGIPWEICHAKRHIGRY</sequence>
<evidence type="ECO:0000313" key="2">
    <source>
        <dbReference type="Proteomes" id="UP000592780"/>
    </source>
</evidence>
<gene>
    <name evidence="1" type="ORF">HDG40_007916</name>
</gene>